<dbReference type="OrthoDB" id="10741at2157"/>
<accession>A0A7D5QN86</accession>
<dbReference type="InterPro" id="IPR037035">
    <property type="entry name" value="GK-like_C_sf"/>
</dbReference>
<evidence type="ECO:0000259" key="1">
    <source>
        <dbReference type="Pfam" id="PF05161"/>
    </source>
</evidence>
<dbReference type="InterPro" id="IPR039760">
    <property type="entry name" value="MOFRL_protein"/>
</dbReference>
<protein>
    <submittedName>
        <fullName evidence="3">DUF4147 domain-containing protein</fullName>
    </submittedName>
</protein>
<proteinExistence type="predicted"/>
<keyword evidence="4" id="KW-1185">Reference proteome</keyword>
<name>A0A7D5QN86_9EURY</name>
<dbReference type="Pfam" id="PF05161">
    <property type="entry name" value="MOFRL"/>
    <property type="match status" value="1"/>
</dbReference>
<dbReference type="KEGG" id="halu:HUG12_04655"/>
<dbReference type="SUPFAM" id="SSF82544">
    <property type="entry name" value="GckA/TtuD-like"/>
    <property type="match status" value="1"/>
</dbReference>
<dbReference type="InterPro" id="IPR007835">
    <property type="entry name" value="MOFRL"/>
</dbReference>
<evidence type="ECO:0000313" key="3">
    <source>
        <dbReference type="EMBL" id="QLG63985.1"/>
    </source>
</evidence>
<evidence type="ECO:0000313" key="4">
    <source>
        <dbReference type="Proteomes" id="UP000509626"/>
    </source>
</evidence>
<dbReference type="InterPro" id="IPR025286">
    <property type="entry name" value="MOFRL_assoc_dom"/>
</dbReference>
<dbReference type="Gene3D" id="3.40.50.10180">
    <property type="entry name" value="Glycerate kinase, MOFRL-like N-terminal domain"/>
    <property type="match status" value="1"/>
</dbReference>
<feature type="domain" description="MOFRL" evidence="1">
    <location>
        <begin position="334"/>
        <end position="436"/>
    </location>
</feature>
<dbReference type="Gene3D" id="3.40.1480.10">
    <property type="entry name" value="MOFRL domain"/>
    <property type="match status" value="1"/>
</dbReference>
<feature type="domain" description="MOFRL-associated" evidence="2">
    <location>
        <begin position="18"/>
        <end position="250"/>
    </location>
</feature>
<sequence length="445" mass="46791">MFPNRDHIARTPVREVALGCVEAGIRAAHPETVFAERVEVRDDVLYVDGARFDLSAYEDVYVVGGGNVAGHVAAELERLLGDRITAGVVVTDDPVDTDSIDVVEGDYPVPSERCMLGTRRVLQLAEEATADDLVLTALSGGGSPLLSAPVPDISLSDLQTVTEDLFANGVSDKHVNVVRKHLSAVKGGKLARAAAPAAIVTLLFSDVVSQKRTAVASGPTLPDESTYADALEIFDRYGISPPTRVKHHLERGRSGAIPETPTAEADAFDRASCITIADGMTALRGAQAKAESLGFESLILTTRLRGRAQESVKPLVGIGEECYFSGTPVEPPAVLLAAGQTSIPTFGSMKQGPNQEFALSGAVEFHETLGAAAALASVATDGVDGHAECSGAVVDHTSAEPMSDAWDALNTNRISQQLSRNGDRVPSVPTGTNVNDLHVLVIQDE</sequence>
<dbReference type="InterPro" id="IPR038614">
    <property type="entry name" value="GK_N_sf"/>
</dbReference>
<evidence type="ECO:0000259" key="2">
    <source>
        <dbReference type="Pfam" id="PF13660"/>
    </source>
</evidence>
<reference evidence="3 4" key="1">
    <citation type="submission" date="2020-06" db="EMBL/GenBank/DDBJ databases">
        <title>NJ-3-1, isolated from saline soil.</title>
        <authorList>
            <person name="Cui H.L."/>
            <person name="Shi X."/>
        </authorList>
    </citation>
    <scope>NUCLEOTIDE SEQUENCE [LARGE SCALE GENOMIC DNA]</scope>
    <source>
        <strain evidence="3 4">NJ-3-1</strain>
    </source>
</reference>
<dbReference type="GO" id="GO:0005737">
    <property type="term" value="C:cytoplasm"/>
    <property type="evidence" value="ECO:0007669"/>
    <property type="project" value="TreeGrafter"/>
</dbReference>
<dbReference type="Pfam" id="PF13660">
    <property type="entry name" value="DUF4147"/>
    <property type="match status" value="1"/>
</dbReference>
<dbReference type="PANTHER" id="PTHR12227">
    <property type="entry name" value="GLYCERATE KINASE"/>
    <property type="match status" value="1"/>
</dbReference>
<dbReference type="EMBL" id="CP058579">
    <property type="protein sequence ID" value="QLG63985.1"/>
    <property type="molecule type" value="Genomic_DNA"/>
</dbReference>
<dbReference type="AlphaFoldDB" id="A0A7D5QN86"/>
<dbReference type="Proteomes" id="UP000509626">
    <property type="component" value="Chromosome"/>
</dbReference>
<gene>
    <name evidence="3" type="ORF">HUG12_04655</name>
</gene>
<dbReference type="GO" id="GO:0008887">
    <property type="term" value="F:glycerate kinase activity"/>
    <property type="evidence" value="ECO:0007669"/>
    <property type="project" value="InterPro"/>
</dbReference>
<dbReference type="PANTHER" id="PTHR12227:SF0">
    <property type="entry name" value="GLYCERATE KINASE"/>
    <property type="match status" value="1"/>
</dbReference>
<organism evidence="3 4">
    <name type="scientific">Halorarum salinum</name>
    <dbReference type="NCBI Taxonomy" id="2743089"/>
    <lineage>
        <taxon>Archaea</taxon>
        <taxon>Methanobacteriati</taxon>
        <taxon>Methanobacteriota</taxon>
        <taxon>Stenosarchaea group</taxon>
        <taxon>Halobacteria</taxon>
        <taxon>Halobacteriales</taxon>
        <taxon>Haloferacaceae</taxon>
        <taxon>Halorarum</taxon>
    </lineage>
</organism>